<dbReference type="SUPFAM" id="SSF117100">
    <property type="entry name" value="Beta-galactosidase LacA, domain 3"/>
    <property type="match status" value="1"/>
</dbReference>
<keyword evidence="4 10" id="KW-0732">Signal</keyword>
<evidence type="ECO:0000313" key="13">
    <source>
        <dbReference type="Proteomes" id="UP000803844"/>
    </source>
</evidence>
<feature type="chain" id="PRO_5040309896" description="Beta-galactosidase" evidence="10">
    <location>
        <begin position="22"/>
        <end position="998"/>
    </location>
</feature>
<dbReference type="Gene3D" id="2.60.120.260">
    <property type="entry name" value="Galactose-binding domain-like"/>
    <property type="match status" value="2"/>
</dbReference>
<dbReference type="Proteomes" id="UP000803844">
    <property type="component" value="Unassembled WGS sequence"/>
</dbReference>
<dbReference type="InterPro" id="IPR018954">
    <property type="entry name" value="Betagal_dom2"/>
</dbReference>
<evidence type="ECO:0000256" key="10">
    <source>
        <dbReference type="SAM" id="SignalP"/>
    </source>
</evidence>
<dbReference type="InterPro" id="IPR017853">
    <property type="entry name" value="GH"/>
</dbReference>
<evidence type="ECO:0000256" key="6">
    <source>
        <dbReference type="ARBA" id="ARBA00023180"/>
    </source>
</evidence>
<dbReference type="InterPro" id="IPR036833">
    <property type="entry name" value="BetaGal_dom3_sf"/>
</dbReference>
<evidence type="ECO:0000256" key="5">
    <source>
        <dbReference type="ARBA" id="ARBA00022801"/>
    </source>
</evidence>
<evidence type="ECO:0000256" key="3">
    <source>
        <dbReference type="ARBA" id="ARBA00012756"/>
    </source>
</evidence>
<dbReference type="InterPro" id="IPR031330">
    <property type="entry name" value="Gly_Hdrlase_35_cat"/>
</dbReference>
<comment type="catalytic activity">
    <reaction evidence="1 8">
        <text>Hydrolysis of terminal non-reducing beta-D-galactose residues in beta-D-galactosides.</text>
        <dbReference type="EC" id="3.2.1.23"/>
    </reaction>
</comment>
<dbReference type="GO" id="GO:0005975">
    <property type="term" value="P:carbohydrate metabolic process"/>
    <property type="evidence" value="ECO:0007669"/>
    <property type="project" value="InterPro"/>
</dbReference>
<dbReference type="GeneID" id="63838340"/>
<dbReference type="PROSITE" id="PS01182">
    <property type="entry name" value="GLYCOSYL_HYDROL_F35"/>
    <property type="match status" value="1"/>
</dbReference>
<keyword evidence="5 8" id="KW-0378">Hydrolase</keyword>
<feature type="domain" description="Beta-galactosidase" evidence="11">
    <location>
        <begin position="393"/>
        <end position="569"/>
    </location>
</feature>
<evidence type="ECO:0000259" key="11">
    <source>
        <dbReference type="SMART" id="SM01029"/>
    </source>
</evidence>
<dbReference type="PANTHER" id="PTHR23421">
    <property type="entry name" value="BETA-GALACTOSIDASE RELATED"/>
    <property type="match status" value="1"/>
</dbReference>
<dbReference type="Pfam" id="PF13363">
    <property type="entry name" value="BetaGal_dom3"/>
    <property type="match status" value="1"/>
</dbReference>
<dbReference type="InterPro" id="IPR037110">
    <property type="entry name" value="Betagal_dom2_sf"/>
</dbReference>
<organism evidence="12 13">
    <name type="scientific">Cryphonectria parasitica (strain ATCC 38755 / EP155)</name>
    <dbReference type="NCBI Taxonomy" id="660469"/>
    <lineage>
        <taxon>Eukaryota</taxon>
        <taxon>Fungi</taxon>
        <taxon>Dikarya</taxon>
        <taxon>Ascomycota</taxon>
        <taxon>Pezizomycotina</taxon>
        <taxon>Sordariomycetes</taxon>
        <taxon>Sordariomycetidae</taxon>
        <taxon>Diaporthales</taxon>
        <taxon>Cryphonectriaceae</taxon>
        <taxon>Cryphonectria-Endothia species complex</taxon>
        <taxon>Cryphonectria</taxon>
    </lineage>
</organism>
<evidence type="ECO:0000256" key="8">
    <source>
        <dbReference type="RuleBase" id="RU000675"/>
    </source>
</evidence>
<name>A0A9P4Y9U5_CRYP1</name>
<comment type="caution">
    <text evidence="12">The sequence shown here is derived from an EMBL/GenBank/DDBJ whole genome shotgun (WGS) entry which is preliminary data.</text>
</comment>
<keyword evidence="13" id="KW-1185">Reference proteome</keyword>
<comment type="similarity">
    <text evidence="2 9">Belongs to the glycosyl hydrolase 35 family.</text>
</comment>
<dbReference type="SUPFAM" id="SSF49785">
    <property type="entry name" value="Galactose-binding domain-like"/>
    <property type="match status" value="2"/>
</dbReference>
<dbReference type="EMBL" id="MU032345">
    <property type="protein sequence ID" value="KAF3768705.1"/>
    <property type="molecule type" value="Genomic_DNA"/>
</dbReference>
<evidence type="ECO:0000256" key="7">
    <source>
        <dbReference type="ARBA" id="ARBA00023295"/>
    </source>
</evidence>
<dbReference type="Pfam" id="PF01301">
    <property type="entry name" value="Glyco_hydro_35"/>
    <property type="match status" value="1"/>
</dbReference>
<dbReference type="AlphaFoldDB" id="A0A9P4Y9U5"/>
<dbReference type="InterPro" id="IPR025300">
    <property type="entry name" value="BetaGal_jelly_roll_dom"/>
</dbReference>
<accession>A0A9P4Y9U5</accession>
<dbReference type="SUPFAM" id="SSF51445">
    <property type="entry name" value="(Trans)glycosidases"/>
    <property type="match status" value="1"/>
</dbReference>
<dbReference type="InterPro" id="IPR019801">
    <property type="entry name" value="Glyco_hydro_35_CS"/>
</dbReference>
<dbReference type="Gene3D" id="3.20.20.80">
    <property type="entry name" value="Glycosidases"/>
    <property type="match status" value="1"/>
</dbReference>
<evidence type="ECO:0000256" key="2">
    <source>
        <dbReference type="ARBA" id="ARBA00009809"/>
    </source>
</evidence>
<reference evidence="12" key="1">
    <citation type="journal article" date="2020" name="Phytopathology">
        <title>Genome sequence of the chestnut blight fungus Cryphonectria parasitica EP155: A fundamental resource for an archetypical invasive plant pathogen.</title>
        <authorList>
            <person name="Crouch J.A."/>
            <person name="Dawe A."/>
            <person name="Aerts A."/>
            <person name="Barry K."/>
            <person name="Churchill A.C.L."/>
            <person name="Grimwood J."/>
            <person name="Hillman B."/>
            <person name="Milgroom M.G."/>
            <person name="Pangilinan J."/>
            <person name="Smith M."/>
            <person name="Salamov A."/>
            <person name="Schmutz J."/>
            <person name="Yadav J."/>
            <person name="Grigoriev I.V."/>
            <person name="Nuss D."/>
        </authorList>
    </citation>
    <scope>NUCLEOTIDE SEQUENCE</scope>
    <source>
        <strain evidence="12">EP155</strain>
    </source>
</reference>
<feature type="signal peptide" evidence="10">
    <location>
        <begin position="1"/>
        <end position="21"/>
    </location>
</feature>
<dbReference type="FunFam" id="2.60.120.260:FF:000065">
    <property type="entry name" value="Beta-galactosidase A"/>
    <property type="match status" value="1"/>
</dbReference>
<evidence type="ECO:0000256" key="4">
    <source>
        <dbReference type="ARBA" id="ARBA00022729"/>
    </source>
</evidence>
<evidence type="ECO:0000256" key="9">
    <source>
        <dbReference type="RuleBase" id="RU003679"/>
    </source>
</evidence>
<evidence type="ECO:0000256" key="1">
    <source>
        <dbReference type="ARBA" id="ARBA00001412"/>
    </source>
</evidence>
<protein>
    <recommendedName>
        <fullName evidence="3 8">Beta-galactosidase</fullName>
        <ecNumber evidence="3 8">3.2.1.23</ecNumber>
    </recommendedName>
</protein>
<dbReference type="InterPro" id="IPR001944">
    <property type="entry name" value="Glycoside_Hdrlase_35"/>
</dbReference>
<dbReference type="RefSeq" id="XP_040779666.1">
    <property type="nucleotide sequence ID" value="XM_040921211.1"/>
</dbReference>
<dbReference type="InterPro" id="IPR025972">
    <property type="entry name" value="BetaGal_dom3"/>
</dbReference>
<dbReference type="Pfam" id="PF10435">
    <property type="entry name" value="BetaGal_dom2"/>
    <property type="match status" value="1"/>
</dbReference>
<dbReference type="Gene3D" id="2.102.20.10">
    <property type="entry name" value="Beta-galactosidase, domain 2"/>
    <property type="match status" value="1"/>
</dbReference>
<proteinExistence type="inferred from homology"/>
<evidence type="ECO:0000313" key="12">
    <source>
        <dbReference type="EMBL" id="KAF3768705.1"/>
    </source>
</evidence>
<dbReference type="GO" id="GO:0004565">
    <property type="term" value="F:beta-galactosidase activity"/>
    <property type="evidence" value="ECO:0007669"/>
    <property type="project" value="UniProtKB-EC"/>
</dbReference>
<dbReference type="Pfam" id="PF13364">
    <property type="entry name" value="BetaGal_ABD2"/>
    <property type="match status" value="2"/>
</dbReference>
<dbReference type="OrthoDB" id="1657402at2759"/>
<keyword evidence="7 8" id="KW-0326">Glycosidase</keyword>
<dbReference type="PRINTS" id="PR00742">
    <property type="entry name" value="GLHYDRLASE35"/>
</dbReference>
<dbReference type="EC" id="3.2.1.23" evidence="3 8"/>
<dbReference type="FunFam" id="2.102.20.10:FF:000001">
    <property type="entry name" value="Beta-galactosidase A"/>
    <property type="match status" value="1"/>
</dbReference>
<gene>
    <name evidence="12" type="ORF">M406DRAFT_337083</name>
</gene>
<keyword evidence="6" id="KW-0325">Glycoprotein</keyword>
<dbReference type="FunFam" id="3.20.20.80:FF:000040">
    <property type="entry name" value="Beta-galactosidase A"/>
    <property type="match status" value="1"/>
</dbReference>
<dbReference type="SUPFAM" id="SSF51011">
    <property type="entry name" value="Glycosyl hydrolase domain"/>
    <property type="match status" value="1"/>
</dbReference>
<dbReference type="InterPro" id="IPR008979">
    <property type="entry name" value="Galactose-bd-like_sf"/>
</dbReference>
<sequence length="998" mass="107777">MRLTGILPLALLGAAATTAHAAALTGRPPQLFRPDRRELLQDVVTYDNYSLLINGERLMIYSGEFHPFRLPVPSLWLDVFQKVKALGLNTVSFYLHWGLLEGKSGDFNDQAALAIEPFLQAAQEAGLYLIARPGPYINAEATGGGFPGWLQRIEGKLRTNATDYLNATNNYMANVGAILAKYQITNGGPIILVQVENEYTDATSDVVFPNGYYMQYIEDQLRDAGIVVPLVNNDASPDGHNAPGTGVGQVDIYGHDSYPLGFDCANPSSWPSGSIPTDFRELHLEESPTTPYLINEFQGGSFDPPSGAGYEKCADLLNMEFERVFYKNNYAAGVTIFSLYMIFGGTNWGNIQYPGVYASYDYGSAIRENRAVDREKYSELKLEANFLKVSPGYLIAVPATSYSTGVYNTNADIVTTPVLGTNGSFFIVRHADYTSEASTNYTLSLPTSAGTLAIPQLGGSLTLNGRDSKVHVTDYPVGTLTLLYSTAEIFTWQAFEDKTVLVVYGGADELHELAVAGASNGSLVEGSGVTIQQANGSLIAQWETSTSRRIVQVGDLYIYILDRNSAYNYWVPELTSGTAVIVNGPYLVRTASVDGSTLSLRADFNKTTALEIIGAPSSATTLQVNNQTLTFTTDAQGSWSANASYAPPTLDLPDLASAVWYTIDSLPEIQASYDDSAWPDANHTNTTNPIGSPLKTPVSLYGSDYGFNTGSLLFRGHFVASGSETSLSLTTQGGEAYGASVWLNGTFLGSWTAGYDDIPSDYTQDLTLPSGAVTAGQSYVLTVLIDNMGLDENGEVGADEAKDPRGILDYTFASDLTWKITGNLGGENYADRVRGPLNEGGLFAERQGYHQPFPPVATAFTNGSSSPFDGIDAAGVAFYTTSFTLSLPADEWDIPLSLVFANDTEDTTTPYRLLIFVNGYQLGRYTSNVGPQTEFPIPEGVLNYSGENWLGLTLWALESEGAKVAGLNWTIGATPVWTGRETPTLVDQPAWTERPGAY</sequence>
<dbReference type="SMART" id="SM01029">
    <property type="entry name" value="BetaGal_dom2"/>
    <property type="match status" value="1"/>
</dbReference>